<dbReference type="EMBL" id="CP002573">
    <property type="protein sequence ID" value="AEK56859.1"/>
    <property type="molecule type" value="Genomic_DNA"/>
</dbReference>
<dbReference type="InterPro" id="IPR036291">
    <property type="entry name" value="NAD(P)-bd_dom_sf"/>
</dbReference>
<evidence type="ECO:0000313" key="2">
    <source>
        <dbReference type="EMBL" id="AEK56859.1"/>
    </source>
</evidence>
<dbReference type="InterPro" id="IPR016040">
    <property type="entry name" value="NAD(P)-bd_dom"/>
</dbReference>
<dbReference type="PANTHER" id="PTHR43000">
    <property type="entry name" value="DTDP-D-GLUCOSE 4,6-DEHYDRATASE-RELATED"/>
    <property type="match status" value="1"/>
</dbReference>
<proteinExistence type="predicted"/>
<sequence>MGGISGGRMKLLLTGANGFVGRYVQAALPCVPLPDGLDLRDRAALTTAVAAMRPDAVLHLAAQSFVPAAFENPRETFDINFTGTLNLLEALQAAEFRGRMLFVGSGDAYGQVSEATLPVCEDHPLRPRNPYAMSKVAAEALCYQWSQTSGFEIVMVRPFNHIGPDQSPRFAIADFARQVMEIRLGRRAPVLQVGDIDITRDFTDVRDVVRAYGLLLERGRNGEIYNVCSGREYCIRDLLRRLLTLAGVEATIEQDPARLRRAEQRRMVASFAALQRDTGWQPAIPMEQSLQDLLNDWEKPLQ</sequence>
<keyword evidence="3" id="KW-1185">Reference proteome</keyword>
<evidence type="ECO:0000259" key="1">
    <source>
        <dbReference type="Pfam" id="PF16363"/>
    </source>
</evidence>
<protein>
    <submittedName>
        <fullName evidence="2">NAD-dependent epimerase/dehydratase</fullName>
    </submittedName>
</protein>
<organism evidence="2 3">
    <name type="scientific">Acidithiobacillus caldus (strain SM-1)</name>
    <dbReference type="NCBI Taxonomy" id="990288"/>
    <lineage>
        <taxon>Bacteria</taxon>
        <taxon>Pseudomonadati</taxon>
        <taxon>Pseudomonadota</taxon>
        <taxon>Acidithiobacillia</taxon>
        <taxon>Acidithiobacillales</taxon>
        <taxon>Acidithiobacillaceae</taxon>
        <taxon>Acidithiobacillus</taxon>
    </lineage>
</organism>
<reference evidence="2 3" key="1">
    <citation type="journal article" date="2011" name="J. Genet. Genomics">
        <title>Unraveling the Acidithiobacillus caldus complete genome and its central metabolisms for carbon assimilation.</title>
        <authorList>
            <person name="You X.Y."/>
            <person name="Guo X."/>
            <person name="Zheng H.J."/>
            <person name="Zhang M.J."/>
            <person name="Liu L.J."/>
            <person name="Zhu Y.Q."/>
            <person name="Zhu B."/>
            <person name="Wang S.Y."/>
            <person name="Zhao G.P."/>
            <person name="Poetsch A."/>
            <person name="Jiang C.Y."/>
            <person name="Liu S.J."/>
        </authorList>
    </citation>
    <scope>NUCLEOTIDE SEQUENCE [LARGE SCALE GENOMIC DNA]</scope>
    <source>
        <strain evidence="2 3">SM-1</strain>
    </source>
</reference>
<dbReference type="Proteomes" id="UP000006135">
    <property type="component" value="Chromosome"/>
</dbReference>
<dbReference type="HOGENOM" id="CLU_007383_1_7_6"/>
<dbReference type="STRING" id="990288.Atc_0208"/>
<dbReference type="Gene3D" id="3.40.50.720">
    <property type="entry name" value="NAD(P)-binding Rossmann-like Domain"/>
    <property type="match status" value="1"/>
</dbReference>
<dbReference type="Gene3D" id="3.90.25.10">
    <property type="entry name" value="UDP-galactose 4-epimerase, domain 1"/>
    <property type="match status" value="1"/>
</dbReference>
<gene>
    <name evidence="2" type="ordered locus">Atc_0208</name>
</gene>
<dbReference type="SUPFAM" id="SSF51735">
    <property type="entry name" value="NAD(P)-binding Rossmann-fold domains"/>
    <property type="match status" value="1"/>
</dbReference>
<feature type="domain" description="NAD(P)-binding" evidence="1">
    <location>
        <begin position="38"/>
        <end position="292"/>
    </location>
</feature>
<name>F9ZPN1_ACICS</name>
<dbReference type="AlphaFoldDB" id="F9ZPN1"/>
<dbReference type="KEGG" id="acu:Atc_0208"/>
<evidence type="ECO:0000313" key="3">
    <source>
        <dbReference type="Proteomes" id="UP000006135"/>
    </source>
</evidence>
<dbReference type="Pfam" id="PF16363">
    <property type="entry name" value="GDP_Man_Dehyd"/>
    <property type="match status" value="1"/>
</dbReference>
<accession>F9ZPN1</accession>